<dbReference type="PANTHER" id="PTHR12442">
    <property type="entry name" value="DYNEIN INTERMEDIATE CHAIN"/>
    <property type="match status" value="1"/>
</dbReference>
<dbReference type="SUPFAM" id="SSF50978">
    <property type="entry name" value="WD40 repeat-like"/>
    <property type="match status" value="1"/>
</dbReference>
<feature type="region of interest" description="Disordered" evidence="11">
    <location>
        <begin position="148"/>
        <end position="216"/>
    </location>
</feature>
<dbReference type="EMBL" id="JAWJWF010000046">
    <property type="protein sequence ID" value="KAK6624016.1"/>
    <property type="molecule type" value="Genomic_DNA"/>
</dbReference>
<dbReference type="InterPro" id="IPR050687">
    <property type="entry name" value="Dynein_IC"/>
</dbReference>
<evidence type="ECO:0000256" key="2">
    <source>
        <dbReference type="ARBA" id="ARBA00011059"/>
    </source>
</evidence>
<feature type="compositionally biased region" description="Acidic residues" evidence="11">
    <location>
        <begin position="171"/>
        <end position="185"/>
    </location>
</feature>
<proteinExistence type="inferred from homology"/>
<evidence type="ECO:0000256" key="9">
    <source>
        <dbReference type="ARBA" id="ARBA00023212"/>
    </source>
</evidence>
<feature type="compositionally biased region" description="Acidic residues" evidence="11">
    <location>
        <begin position="193"/>
        <end position="207"/>
    </location>
</feature>
<keyword evidence="8" id="KW-0505">Motor protein</keyword>
<keyword evidence="4" id="KW-0853">WD repeat</keyword>
<keyword evidence="7" id="KW-0243">Dynein</keyword>
<evidence type="ECO:0000256" key="3">
    <source>
        <dbReference type="ARBA" id="ARBA00022490"/>
    </source>
</evidence>
<evidence type="ECO:0000313" key="13">
    <source>
        <dbReference type="Proteomes" id="UP001359485"/>
    </source>
</evidence>
<dbReference type="Gene3D" id="2.130.10.10">
    <property type="entry name" value="YVTN repeat-like/Quinoprotein amine dehydrogenase"/>
    <property type="match status" value="2"/>
</dbReference>
<feature type="region of interest" description="Disordered" evidence="11">
    <location>
        <begin position="275"/>
        <end position="297"/>
    </location>
</feature>
<dbReference type="Pfam" id="PF00400">
    <property type="entry name" value="WD40"/>
    <property type="match status" value="1"/>
</dbReference>
<reference evidence="12 13" key="1">
    <citation type="submission" date="2023-09" db="EMBL/GenBank/DDBJ databases">
        <title>Genomes of two closely related lineages of the louse Polyplax serrata with different host specificities.</title>
        <authorList>
            <person name="Martinu J."/>
            <person name="Tarabai H."/>
            <person name="Stefka J."/>
            <person name="Hypsa V."/>
        </authorList>
    </citation>
    <scope>NUCLEOTIDE SEQUENCE [LARGE SCALE GENOMIC DNA]</scope>
    <source>
        <strain evidence="12">98ZLc_SE</strain>
    </source>
</reference>
<protein>
    <recommendedName>
        <fullName evidence="14">Dynein intermediate chain 2, ciliary</fullName>
    </recommendedName>
</protein>
<evidence type="ECO:0000256" key="6">
    <source>
        <dbReference type="ARBA" id="ARBA00022737"/>
    </source>
</evidence>
<dbReference type="InterPro" id="IPR001680">
    <property type="entry name" value="WD40_rpt"/>
</dbReference>
<keyword evidence="10" id="KW-0966">Cell projection</keyword>
<dbReference type="InterPro" id="IPR036322">
    <property type="entry name" value="WD40_repeat_dom_sf"/>
</dbReference>
<organism evidence="12 13">
    <name type="scientific">Polyplax serrata</name>
    <name type="common">Common mouse louse</name>
    <dbReference type="NCBI Taxonomy" id="468196"/>
    <lineage>
        <taxon>Eukaryota</taxon>
        <taxon>Metazoa</taxon>
        <taxon>Ecdysozoa</taxon>
        <taxon>Arthropoda</taxon>
        <taxon>Hexapoda</taxon>
        <taxon>Insecta</taxon>
        <taxon>Pterygota</taxon>
        <taxon>Neoptera</taxon>
        <taxon>Paraneoptera</taxon>
        <taxon>Psocodea</taxon>
        <taxon>Troctomorpha</taxon>
        <taxon>Phthiraptera</taxon>
        <taxon>Anoplura</taxon>
        <taxon>Polyplacidae</taxon>
        <taxon>Polyplax</taxon>
    </lineage>
</organism>
<evidence type="ECO:0000256" key="1">
    <source>
        <dbReference type="ARBA" id="ARBA00004430"/>
    </source>
</evidence>
<evidence type="ECO:0000256" key="8">
    <source>
        <dbReference type="ARBA" id="ARBA00023175"/>
    </source>
</evidence>
<evidence type="ECO:0000256" key="4">
    <source>
        <dbReference type="ARBA" id="ARBA00022574"/>
    </source>
</evidence>
<keyword evidence="5" id="KW-0493">Microtubule</keyword>
<keyword evidence="13" id="KW-1185">Reference proteome</keyword>
<dbReference type="SMART" id="SM00320">
    <property type="entry name" value="WD40"/>
    <property type="match status" value="3"/>
</dbReference>
<accession>A0ABR1ANJ3</accession>
<dbReference type="PANTHER" id="PTHR12442:SF11">
    <property type="entry name" value="DYNEIN AXONEMAL INTERMEDIATE CHAIN 1"/>
    <property type="match status" value="1"/>
</dbReference>
<sequence length="746" mass="84457">MKLNKIKILNKCINEFKERDRKAKLNSQKSSDDLGSKAAGVAGKKPIGKNLKSDSSAAVGDDLMRKKQNLIKPEDQLNLTDSELREEITRTLGTGNINSPKNIVEYNYSLGEFIPKPLVSTTIVLIRLEGCCLPRDSPEAKAQIASGCWSGDDLKKPPKAKSNSAEVEKDVTEEEAEEETGGDAGEECKKEEEEKEEDKGEEEEPEAEVAVGNEGKPQKKLTNAFNYCERAALTMTSTKVNSSTQTIPPPRKNFSELVTQWIIYDAYAEDFEKQQKEKEKEKEKKVSGTQTLKKEDSKKRQDCHALEALQMKTNEAAKILDRMICQNIYDEIAHDYKYYEDPSDEYRKEGTLLPLWKFSYDKTKRNAVTDISWNPQYYDLFSVTFGTFDFLKQQSQEGAVCLFTLKNPSYPEYIRHTDSSAMCIATHPLQTHLVVIGMLDGNVAVYNTRLPDKCPQYQSNSVNKKHWGIVWQVEWGKDMQDGEVNFFSVSADGKVCNWILMQNELAVTTVASLSMPFLRVLGPDGGLISIKDCGCSITFHPRQPLIFLVGTEEGSIYKCSTSYSSTFLFKYDAHHMPVHKISYNLFNPDIFLSCSSDWRIKIWEDQRSEPLFVFDLGCAVGDVQWAPYSSTVFAAVTADGKCHVFDIHINKYKPICVQNVASKKKNGLTRLRFNYKMPILAVGDDKDSISVLKLSPNLRIKPKPPKKQQFYEPDELEKMKLEKLLALVREPATTKTNEENSENKSE</sequence>
<keyword evidence="3" id="KW-0963">Cytoplasm</keyword>
<keyword evidence="9" id="KW-0206">Cytoskeleton</keyword>
<comment type="similarity">
    <text evidence="2">Belongs to the dynein intermediate chain family.</text>
</comment>
<evidence type="ECO:0000313" key="12">
    <source>
        <dbReference type="EMBL" id="KAK6624016.1"/>
    </source>
</evidence>
<evidence type="ECO:0000256" key="10">
    <source>
        <dbReference type="ARBA" id="ARBA00023273"/>
    </source>
</evidence>
<gene>
    <name evidence="12" type="ORF">RUM44_010874</name>
</gene>
<comment type="subcellular location">
    <subcellularLocation>
        <location evidence="1">Cytoplasm</location>
        <location evidence="1">Cytoskeleton</location>
        <location evidence="1">Cilium axoneme</location>
    </subcellularLocation>
</comment>
<dbReference type="Proteomes" id="UP001359485">
    <property type="component" value="Unassembled WGS sequence"/>
</dbReference>
<comment type="caution">
    <text evidence="12">The sequence shown here is derived from an EMBL/GenBank/DDBJ whole genome shotgun (WGS) entry which is preliminary data.</text>
</comment>
<dbReference type="InterPro" id="IPR015943">
    <property type="entry name" value="WD40/YVTN_repeat-like_dom_sf"/>
</dbReference>
<evidence type="ECO:0008006" key="14">
    <source>
        <dbReference type="Google" id="ProtNLM"/>
    </source>
</evidence>
<keyword evidence="6" id="KW-0677">Repeat</keyword>
<feature type="region of interest" description="Disordered" evidence="11">
    <location>
        <begin position="20"/>
        <end position="59"/>
    </location>
</feature>
<evidence type="ECO:0000256" key="7">
    <source>
        <dbReference type="ARBA" id="ARBA00023017"/>
    </source>
</evidence>
<name>A0ABR1ANJ3_POLSC</name>
<evidence type="ECO:0000256" key="11">
    <source>
        <dbReference type="SAM" id="MobiDB-lite"/>
    </source>
</evidence>
<evidence type="ECO:0000256" key="5">
    <source>
        <dbReference type="ARBA" id="ARBA00022701"/>
    </source>
</evidence>